<gene>
    <name evidence="1" type="primary">36</name>
    <name evidence="1" type="ORF">YOSHI_36</name>
</gene>
<evidence type="ECO:0000313" key="2">
    <source>
        <dbReference type="Proteomes" id="UP000223621"/>
    </source>
</evidence>
<protein>
    <submittedName>
        <fullName evidence="1">Uncharacterized protein</fullName>
    </submittedName>
</protein>
<dbReference type="EMBL" id="JF704115">
    <property type="protein sequence ID" value="AEK07787.1"/>
    <property type="molecule type" value="Genomic_DNA"/>
</dbReference>
<dbReference type="GeneID" id="40090341"/>
<dbReference type="RefSeq" id="YP_009613940.1">
    <property type="nucleotide sequence ID" value="NC_042030.1"/>
</dbReference>
<dbReference type="Proteomes" id="UP000223621">
    <property type="component" value="Segment"/>
</dbReference>
<keyword evidence="2" id="KW-1185">Reference proteome</keyword>
<name>G1BSE3_9CAUD</name>
<proteinExistence type="predicted"/>
<sequence>MPERNPTMGLLNKLIDFDPIIDRAVNAAMAQVPGLLDAVEHRIKALLPILAAAAAKALADQLDNVPVVGTVLDIAEKVREDVNQIPDIDIPGLSDIFDLTEWLKGRR</sequence>
<organism evidence="1 2">
    <name type="scientific">Mycobacterium phage Yoshi</name>
    <dbReference type="NCBI Taxonomy" id="2920891"/>
    <lineage>
        <taxon>Viruses</taxon>
        <taxon>Duplodnaviria</taxon>
        <taxon>Heunggongvirae</taxon>
        <taxon>Uroviricota</taxon>
        <taxon>Caudoviricetes</taxon>
        <taxon>Gracegardnervirinae</taxon>
        <taxon>Avanivirus</taxon>
        <taxon>Avanivirus yoshi</taxon>
    </lineage>
</organism>
<accession>G1BSE3</accession>
<evidence type="ECO:0000313" key="1">
    <source>
        <dbReference type="EMBL" id="AEK07787.1"/>
    </source>
</evidence>
<dbReference type="OrthoDB" id="26987at10239"/>
<reference evidence="1 2" key="1">
    <citation type="journal article" date="2012" name="J. Virol.">
        <title>Complete Genome Sequences of 138 Mycobacteriophages.</title>
        <authorList>
            <consortium name="the Science Education Alliance Phage Hunters Advancing Genomics and Evolutionary Science Program"/>
            <consortium name="the KwaZulu-Natal Research Institute for Tuberculosis and HIV Mycobacterial Genetics Course Students"/>
            <consortium name="the Phage Hunters Integrating Research and Education Program"/>
            <person name="Hatfull G.F."/>
        </authorList>
    </citation>
    <scope>NUCLEOTIDE SEQUENCE [LARGE SCALE GENOMIC DNA]</scope>
    <source>
        <strain evidence="1 2">Yoshi</strain>
    </source>
</reference>